<dbReference type="InterPro" id="IPR036390">
    <property type="entry name" value="WH_DNA-bd_sf"/>
</dbReference>
<dbReference type="Pfam" id="PF00392">
    <property type="entry name" value="GntR"/>
    <property type="match status" value="1"/>
</dbReference>
<dbReference type="SMART" id="SM00895">
    <property type="entry name" value="FCD"/>
    <property type="match status" value="1"/>
</dbReference>
<evidence type="ECO:0000259" key="4">
    <source>
        <dbReference type="PROSITE" id="PS50949"/>
    </source>
</evidence>
<dbReference type="RefSeq" id="WP_259313118.1">
    <property type="nucleotide sequence ID" value="NZ_CP087164.1"/>
</dbReference>
<keyword evidence="3" id="KW-0804">Transcription</keyword>
<sequence>MVSAHRSVTKTEVAFRTLRQEIENGRYHPGEHLRVAELMTELGMSPTPIREALRLLQAEGLVIHHPHRGMAVAEYSPEDAEEVYRLRVLLEPLATEQAVRQASDEQIAEMRRLHDELAAALADDSRTDAAELNAAWHRAIWTASDSRYLQEFIARLWQAIPMRAVWLTGRAGLSFAQHERVMTAIERRDAAAAAACMREHIEIGALSTVEHLRTLGRASGGGGPA</sequence>
<dbReference type="PANTHER" id="PTHR43537">
    <property type="entry name" value="TRANSCRIPTIONAL REGULATOR, GNTR FAMILY"/>
    <property type="match status" value="1"/>
</dbReference>
<accession>A0A9E6Y6M2</accession>
<name>A0A9E6Y6M2_9ACTN</name>
<dbReference type="PANTHER" id="PTHR43537:SF24">
    <property type="entry name" value="GLUCONATE OPERON TRANSCRIPTIONAL REPRESSOR"/>
    <property type="match status" value="1"/>
</dbReference>
<gene>
    <name evidence="5" type="primary">glaR_2</name>
    <name evidence="5" type="ORF">DSM104329_05543</name>
</gene>
<dbReference type="EMBL" id="CP087164">
    <property type="protein sequence ID" value="UGS39111.1"/>
    <property type="molecule type" value="Genomic_DNA"/>
</dbReference>
<evidence type="ECO:0000313" key="5">
    <source>
        <dbReference type="EMBL" id="UGS39111.1"/>
    </source>
</evidence>
<dbReference type="Pfam" id="PF07729">
    <property type="entry name" value="FCD"/>
    <property type="match status" value="1"/>
</dbReference>
<dbReference type="PROSITE" id="PS50949">
    <property type="entry name" value="HTH_GNTR"/>
    <property type="match status" value="1"/>
</dbReference>
<feature type="domain" description="HTH gntR-type" evidence="4">
    <location>
        <begin position="8"/>
        <end position="75"/>
    </location>
</feature>
<keyword evidence="6" id="KW-1185">Reference proteome</keyword>
<dbReference type="GO" id="GO:0003677">
    <property type="term" value="F:DNA binding"/>
    <property type="evidence" value="ECO:0007669"/>
    <property type="project" value="UniProtKB-KW"/>
</dbReference>
<dbReference type="CDD" id="cd07377">
    <property type="entry name" value="WHTH_GntR"/>
    <property type="match status" value="1"/>
</dbReference>
<dbReference type="Gene3D" id="1.10.10.10">
    <property type="entry name" value="Winged helix-like DNA-binding domain superfamily/Winged helix DNA-binding domain"/>
    <property type="match status" value="1"/>
</dbReference>
<dbReference type="SMART" id="SM00345">
    <property type="entry name" value="HTH_GNTR"/>
    <property type="match status" value="1"/>
</dbReference>
<dbReference type="InterPro" id="IPR008920">
    <property type="entry name" value="TF_FadR/GntR_C"/>
</dbReference>
<dbReference type="AlphaFoldDB" id="A0A9E6Y6M2"/>
<dbReference type="InterPro" id="IPR036388">
    <property type="entry name" value="WH-like_DNA-bd_sf"/>
</dbReference>
<dbReference type="InterPro" id="IPR011711">
    <property type="entry name" value="GntR_C"/>
</dbReference>
<evidence type="ECO:0000256" key="1">
    <source>
        <dbReference type="ARBA" id="ARBA00023015"/>
    </source>
</evidence>
<dbReference type="SUPFAM" id="SSF48008">
    <property type="entry name" value="GntR ligand-binding domain-like"/>
    <property type="match status" value="1"/>
</dbReference>
<keyword evidence="1" id="KW-0805">Transcription regulation</keyword>
<evidence type="ECO:0000313" key="6">
    <source>
        <dbReference type="Proteomes" id="UP001162834"/>
    </source>
</evidence>
<dbReference type="GO" id="GO:0003700">
    <property type="term" value="F:DNA-binding transcription factor activity"/>
    <property type="evidence" value="ECO:0007669"/>
    <property type="project" value="InterPro"/>
</dbReference>
<reference evidence="5" key="1">
    <citation type="journal article" date="2022" name="Int. J. Syst. Evol. Microbiol.">
        <title>Pseudomonas aegrilactucae sp. nov. and Pseudomonas morbosilactucae sp. nov., pathogens causing bacterial rot of lettuce in Japan.</title>
        <authorList>
            <person name="Sawada H."/>
            <person name="Fujikawa T."/>
            <person name="Satou M."/>
        </authorList>
    </citation>
    <scope>NUCLEOTIDE SEQUENCE</scope>
    <source>
        <strain evidence="5">0166_1</strain>
    </source>
</reference>
<dbReference type="SUPFAM" id="SSF46785">
    <property type="entry name" value="Winged helix' DNA-binding domain"/>
    <property type="match status" value="1"/>
</dbReference>
<evidence type="ECO:0000256" key="3">
    <source>
        <dbReference type="ARBA" id="ARBA00023163"/>
    </source>
</evidence>
<proteinExistence type="predicted"/>
<protein>
    <submittedName>
        <fullName evidence="5">HTH-type transcriptional repressor GlaR</fullName>
    </submittedName>
</protein>
<dbReference type="InterPro" id="IPR000524">
    <property type="entry name" value="Tscrpt_reg_HTH_GntR"/>
</dbReference>
<dbReference type="Gene3D" id="1.20.120.530">
    <property type="entry name" value="GntR ligand-binding domain-like"/>
    <property type="match status" value="1"/>
</dbReference>
<keyword evidence="2" id="KW-0238">DNA-binding</keyword>
<dbReference type="KEGG" id="sbae:DSM104329_05543"/>
<dbReference type="Proteomes" id="UP001162834">
    <property type="component" value="Chromosome"/>
</dbReference>
<evidence type="ECO:0000256" key="2">
    <source>
        <dbReference type="ARBA" id="ARBA00023125"/>
    </source>
</evidence>
<organism evidence="5 6">
    <name type="scientific">Capillimicrobium parvum</name>
    <dbReference type="NCBI Taxonomy" id="2884022"/>
    <lineage>
        <taxon>Bacteria</taxon>
        <taxon>Bacillati</taxon>
        <taxon>Actinomycetota</taxon>
        <taxon>Thermoleophilia</taxon>
        <taxon>Solirubrobacterales</taxon>
        <taxon>Capillimicrobiaceae</taxon>
        <taxon>Capillimicrobium</taxon>
    </lineage>
</organism>